<dbReference type="RefSeq" id="WP_013822158.1">
    <property type="nucleotide sequence ID" value="NC_015573.1"/>
</dbReference>
<organism evidence="2 3">
    <name type="scientific">Desulfofundulus kuznetsovii (strain DSM 6115 / VKM B-1805 / 17)</name>
    <name type="common">Desulfotomaculum kuznetsovii</name>
    <dbReference type="NCBI Taxonomy" id="760568"/>
    <lineage>
        <taxon>Bacteria</taxon>
        <taxon>Bacillati</taxon>
        <taxon>Bacillota</taxon>
        <taxon>Clostridia</taxon>
        <taxon>Eubacteriales</taxon>
        <taxon>Peptococcaceae</taxon>
        <taxon>Desulfofundulus</taxon>
    </lineage>
</organism>
<dbReference type="PANTHER" id="PTHR37301:SF1">
    <property type="entry name" value="DNA-BINDING PROTEIN"/>
    <property type="match status" value="1"/>
</dbReference>
<dbReference type="Proteomes" id="UP000009229">
    <property type="component" value="Chromosome"/>
</dbReference>
<dbReference type="CDD" id="cd00093">
    <property type="entry name" value="HTH_XRE"/>
    <property type="match status" value="1"/>
</dbReference>
<dbReference type="InterPro" id="IPR010982">
    <property type="entry name" value="Lambda_DNA-bd_dom_sf"/>
</dbReference>
<dbReference type="KEGG" id="dku:Desku_1056"/>
<accession>A0AAU8P9L9</accession>
<evidence type="ECO:0000259" key="1">
    <source>
        <dbReference type="PROSITE" id="PS50943"/>
    </source>
</evidence>
<dbReference type="EMBL" id="CP002770">
    <property type="protein sequence ID" value="AEG14643.1"/>
    <property type="molecule type" value="Genomic_DNA"/>
</dbReference>
<dbReference type="Gene3D" id="1.10.260.40">
    <property type="entry name" value="lambda repressor-like DNA-binding domains"/>
    <property type="match status" value="1"/>
</dbReference>
<feature type="domain" description="HTH cro/C1-type" evidence="1">
    <location>
        <begin position="7"/>
        <end position="62"/>
    </location>
</feature>
<dbReference type="Pfam" id="PF13443">
    <property type="entry name" value="HTH_26"/>
    <property type="match status" value="1"/>
</dbReference>
<dbReference type="PANTHER" id="PTHR37301">
    <property type="entry name" value="DNA-BINDING PROTEIN-RELATED"/>
    <property type="match status" value="1"/>
</dbReference>
<evidence type="ECO:0000313" key="2">
    <source>
        <dbReference type="EMBL" id="AEG14643.1"/>
    </source>
</evidence>
<sequence length="80" mass="8864">MPIKSNLSRILGERRLKMTELAEQAGIAKNTVLALYHERAKGVTFEVMEKICAALNCQPGDLFEYVPDNKAENNIGTNQG</sequence>
<protein>
    <submittedName>
        <fullName evidence="2">Transcriptional regulator, XRE family</fullName>
    </submittedName>
</protein>
<dbReference type="SMART" id="SM00530">
    <property type="entry name" value="HTH_XRE"/>
    <property type="match status" value="1"/>
</dbReference>
<dbReference type="PROSITE" id="PS50943">
    <property type="entry name" value="HTH_CROC1"/>
    <property type="match status" value="1"/>
</dbReference>
<proteinExistence type="predicted"/>
<gene>
    <name evidence="2" type="ordered locus">Desku_1056</name>
</gene>
<dbReference type="GO" id="GO:0003677">
    <property type="term" value="F:DNA binding"/>
    <property type="evidence" value="ECO:0007669"/>
    <property type="project" value="InterPro"/>
</dbReference>
<dbReference type="AlphaFoldDB" id="A0AAU8P9L9"/>
<dbReference type="SUPFAM" id="SSF47413">
    <property type="entry name" value="lambda repressor-like DNA-binding domains"/>
    <property type="match status" value="1"/>
</dbReference>
<evidence type="ECO:0000313" key="3">
    <source>
        <dbReference type="Proteomes" id="UP000009229"/>
    </source>
</evidence>
<keyword evidence="3" id="KW-1185">Reference proteome</keyword>
<reference evidence="3" key="1">
    <citation type="submission" date="2011-05" db="EMBL/GenBank/DDBJ databases">
        <title>Complete sequence of Desulfotomaculum kuznetsovii DSM 6115.</title>
        <authorList>
            <person name="Lucas S."/>
            <person name="Han J."/>
            <person name="Lapidus A."/>
            <person name="Cheng J.-F."/>
            <person name="Goodwin L."/>
            <person name="Pitluck S."/>
            <person name="Peters L."/>
            <person name="Mikhailova N."/>
            <person name="Lu M."/>
            <person name="Saunders E."/>
            <person name="Han C."/>
            <person name="Tapia R."/>
            <person name="Land M."/>
            <person name="Hauser L."/>
            <person name="Kyrpides N."/>
            <person name="Ivanova N."/>
            <person name="Pagani I."/>
            <person name="Nazina T."/>
            <person name="Ivanova A."/>
            <person name="Parshina S."/>
            <person name="Kuever J."/>
            <person name="Muyzer G."/>
            <person name="Plugge C."/>
            <person name="Stams A."/>
            <person name="Woyke T."/>
        </authorList>
    </citation>
    <scope>NUCLEOTIDE SEQUENCE [LARGE SCALE GENOMIC DNA]</scope>
    <source>
        <strain evidence="3">DSM 6115 / VKM B-1805 / 17</strain>
    </source>
</reference>
<name>A0AAU8P9L9_DESK7</name>
<dbReference type="InterPro" id="IPR001387">
    <property type="entry name" value="Cro/C1-type_HTH"/>
</dbReference>